<dbReference type="SUPFAM" id="SSF88713">
    <property type="entry name" value="Glycoside hydrolase/deacetylase"/>
    <property type="match status" value="1"/>
</dbReference>
<dbReference type="InterPro" id="IPR011330">
    <property type="entry name" value="Glyco_hydro/deAcase_b/a-brl"/>
</dbReference>
<gene>
    <name evidence="1" type="ORF">S03H2_27471</name>
</gene>
<dbReference type="EMBL" id="BARU01016535">
    <property type="protein sequence ID" value="GAH49584.1"/>
    <property type="molecule type" value="Genomic_DNA"/>
</dbReference>
<name>X1H6W8_9ZZZZ</name>
<dbReference type="AlphaFoldDB" id="X1H6W8"/>
<protein>
    <submittedName>
        <fullName evidence="1">Uncharacterized protein</fullName>
    </submittedName>
</protein>
<proteinExistence type="predicted"/>
<feature type="non-terminal residue" evidence="1">
    <location>
        <position position="1"/>
    </location>
</feature>
<comment type="caution">
    <text evidence="1">The sequence shown here is derived from an EMBL/GenBank/DDBJ whole genome shotgun (WGS) entry which is preliminary data.</text>
</comment>
<dbReference type="GO" id="GO:0005975">
    <property type="term" value="P:carbohydrate metabolic process"/>
    <property type="evidence" value="ECO:0007669"/>
    <property type="project" value="InterPro"/>
</dbReference>
<dbReference type="Gene3D" id="3.20.20.370">
    <property type="entry name" value="Glycoside hydrolase/deacetylase"/>
    <property type="match status" value="1"/>
</dbReference>
<reference evidence="1" key="1">
    <citation type="journal article" date="2014" name="Front. Microbiol.">
        <title>High frequency of phylogenetically diverse reductive dehalogenase-homologous genes in deep subseafloor sedimentary metagenomes.</title>
        <authorList>
            <person name="Kawai M."/>
            <person name="Futagami T."/>
            <person name="Toyoda A."/>
            <person name="Takaki Y."/>
            <person name="Nishi S."/>
            <person name="Hori S."/>
            <person name="Arai W."/>
            <person name="Tsubouchi T."/>
            <person name="Morono Y."/>
            <person name="Uchiyama I."/>
            <person name="Ito T."/>
            <person name="Fujiyama A."/>
            <person name="Inagaki F."/>
            <person name="Takami H."/>
        </authorList>
    </citation>
    <scope>NUCLEOTIDE SEQUENCE</scope>
    <source>
        <strain evidence="1">Expedition CK06-06</strain>
    </source>
</reference>
<evidence type="ECO:0000313" key="1">
    <source>
        <dbReference type="EMBL" id="GAH49584.1"/>
    </source>
</evidence>
<feature type="non-terminal residue" evidence="1">
    <location>
        <position position="309"/>
    </location>
</feature>
<sequence>GPAQSDEKNSKESFIPVLIIVEGVEMGPGEEVSLYLSQKLVRNDFGVTVGITPYLGKKELTASDSLVRKLREFYDRYPEKISFALQGLEHLENELKKPLPEQIHILSRTQSIFTQAFNRDLQNYLLLATTLIPPYGQYNLDIAAAARQAGIKVIVGSEINGSKGYALLECDVAEIYPDNEASMIADWQSLKIKSPEELIESMTGALRKSSAKNPLVMIINAGILYNQMGTEKAKGYIDELMLLLDGIRSKENLEFMTSAEYYRRFLGGKQYVVLRLDDYQTPWKKDLFEEVANRILELDVPLTISIIPY</sequence>
<organism evidence="1">
    <name type="scientific">marine sediment metagenome</name>
    <dbReference type="NCBI Taxonomy" id="412755"/>
    <lineage>
        <taxon>unclassified sequences</taxon>
        <taxon>metagenomes</taxon>
        <taxon>ecological metagenomes</taxon>
    </lineage>
</organism>
<accession>X1H6W8</accession>